<accession>A0A067N069</accession>
<keyword evidence="3" id="KW-1185">Reference proteome</keyword>
<organism evidence="2 3">
    <name type="scientific">Botryobasidium botryosum (strain FD-172 SS1)</name>
    <dbReference type="NCBI Taxonomy" id="930990"/>
    <lineage>
        <taxon>Eukaryota</taxon>
        <taxon>Fungi</taxon>
        <taxon>Dikarya</taxon>
        <taxon>Basidiomycota</taxon>
        <taxon>Agaricomycotina</taxon>
        <taxon>Agaricomycetes</taxon>
        <taxon>Cantharellales</taxon>
        <taxon>Botryobasidiaceae</taxon>
        <taxon>Botryobasidium</taxon>
    </lineage>
</organism>
<gene>
    <name evidence="2" type="ORF">BOTBODRAFT_25813</name>
</gene>
<dbReference type="EMBL" id="KL198016">
    <property type="protein sequence ID" value="KDQ21373.1"/>
    <property type="molecule type" value="Genomic_DNA"/>
</dbReference>
<proteinExistence type="predicted"/>
<evidence type="ECO:0000313" key="3">
    <source>
        <dbReference type="Proteomes" id="UP000027195"/>
    </source>
</evidence>
<evidence type="ECO:0000313" key="2">
    <source>
        <dbReference type="EMBL" id="KDQ21373.1"/>
    </source>
</evidence>
<feature type="region of interest" description="Disordered" evidence="1">
    <location>
        <begin position="1"/>
        <end position="39"/>
    </location>
</feature>
<sequence>MPPPLLNTSTSFHLLPRAGPSNAFTPSGDSANVTMAGQGDTAEDTEHASLANFGLDHVRPPPSLQFPNPFFALG</sequence>
<dbReference type="Proteomes" id="UP000027195">
    <property type="component" value="Unassembled WGS sequence"/>
</dbReference>
<name>A0A067N069_BOTB1</name>
<dbReference type="AlphaFoldDB" id="A0A067N069"/>
<feature type="compositionally biased region" description="Polar residues" evidence="1">
    <location>
        <begin position="1"/>
        <end position="12"/>
    </location>
</feature>
<reference evidence="3" key="1">
    <citation type="journal article" date="2014" name="Proc. Natl. Acad. Sci. U.S.A.">
        <title>Extensive sampling of basidiomycete genomes demonstrates inadequacy of the white-rot/brown-rot paradigm for wood decay fungi.</title>
        <authorList>
            <person name="Riley R."/>
            <person name="Salamov A.A."/>
            <person name="Brown D.W."/>
            <person name="Nagy L.G."/>
            <person name="Floudas D."/>
            <person name="Held B.W."/>
            <person name="Levasseur A."/>
            <person name="Lombard V."/>
            <person name="Morin E."/>
            <person name="Otillar R."/>
            <person name="Lindquist E.A."/>
            <person name="Sun H."/>
            <person name="LaButti K.M."/>
            <person name="Schmutz J."/>
            <person name="Jabbour D."/>
            <person name="Luo H."/>
            <person name="Baker S.E."/>
            <person name="Pisabarro A.G."/>
            <person name="Walton J.D."/>
            <person name="Blanchette R.A."/>
            <person name="Henrissat B."/>
            <person name="Martin F."/>
            <person name="Cullen D."/>
            <person name="Hibbett D.S."/>
            <person name="Grigoriev I.V."/>
        </authorList>
    </citation>
    <scope>NUCLEOTIDE SEQUENCE [LARGE SCALE GENOMIC DNA]</scope>
    <source>
        <strain evidence="3">FD-172 SS1</strain>
    </source>
</reference>
<evidence type="ECO:0000256" key="1">
    <source>
        <dbReference type="SAM" id="MobiDB-lite"/>
    </source>
</evidence>
<protein>
    <submittedName>
        <fullName evidence="2">Uncharacterized protein</fullName>
    </submittedName>
</protein>
<feature type="compositionally biased region" description="Polar residues" evidence="1">
    <location>
        <begin position="22"/>
        <end position="35"/>
    </location>
</feature>
<dbReference type="HOGENOM" id="CLU_2687471_0_0_1"/>
<dbReference type="InParanoid" id="A0A067N069"/>